<dbReference type="InterPro" id="IPR023165">
    <property type="entry name" value="rRNA_Ade_diMease-like_C"/>
</dbReference>
<dbReference type="InterPro" id="IPR011530">
    <property type="entry name" value="rRNA_adenine_dimethylase"/>
</dbReference>
<dbReference type="GO" id="GO:0052908">
    <property type="term" value="F:16S rRNA (adenine(1518)-N(6)/adenine(1519)-N(6))-dimethyltransferase activity"/>
    <property type="evidence" value="ECO:0007669"/>
    <property type="project" value="UniProtKB-EC"/>
</dbReference>
<keyword evidence="11" id="KW-1185">Reference proteome</keyword>
<evidence type="ECO:0000256" key="4">
    <source>
        <dbReference type="ARBA" id="ARBA00022679"/>
    </source>
</evidence>
<evidence type="ECO:0000313" key="10">
    <source>
        <dbReference type="EMBL" id="MEK0082443.1"/>
    </source>
</evidence>
<dbReference type="Pfam" id="PF00398">
    <property type="entry name" value="RrnaAD"/>
    <property type="match status" value="1"/>
</dbReference>
<dbReference type="PANTHER" id="PTHR11727">
    <property type="entry name" value="DIMETHYLADENOSINE TRANSFERASE"/>
    <property type="match status" value="1"/>
</dbReference>
<dbReference type="InterPro" id="IPR020598">
    <property type="entry name" value="rRNA_Ade_methylase_Trfase_N"/>
</dbReference>
<feature type="binding site" evidence="7 8">
    <location>
        <position position="30"/>
    </location>
    <ligand>
        <name>S-adenosyl-L-methionine</name>
        <dbReference type="ChEBI" id="CHEBI:59789"/>
    </ligand>
</feature>
<comment type="subcellular location">
    <subcellularLocation>
        <location evidence="7">Cytoplasm</location>
    </subcellularLocation>
</comment>
<dbReference type="PANTHER" id="PTHR11727:SF7">
    <property type="entry name" value="DIMETHYLADENOSINE TRANSFERASE-RELATED"/>
    <property type="match status" value="1"/>
</dbReference>
<evidence type="ECO:0000256" key="1">
    <source>
        <dbReference type="ARBA" id="ARBA00022490"/>
    </source>
</evidence>
<evidence type="ECO:0000256" key="8">
    <source>
        <dbReference type="PROSITE-ProRule" id="PRU01026"/>
    </source>
</evidence>
<dbReference type="PROSITE" id="PS51689">
    <property type="entry name" value="SAM_RNA_A_N6_MT"/>
    <property type="match status" value="1"/>
</dbReference>
<protein>
    <recommendedName>
        <fullName evidence="7">Ribosomal RNA small subunit methyltransferase A</fullName>
        <ecNumber evidence="7">2.1.1.182</ecNumber>
    </recommendedName>
    <alternativeName>
        <fullName evidence="7">16S rRNA (adenine(1518)-N(6)/adenine(1519)-N(6))-dimethyltransferase</fullName>
    </alternativeName>
    <alternativeName>
        <fullName evidence="7">16S rRNA dimethyladenosine transferase</fullName>
    </alternativeName>
    <alternativeName>
        <fullName evidence="7">16S rRNA dimethylase</fullName>
    </alternativeName>
    <alternativeName>
        <fullName evidence="7">S-adenosylmethionine-6-N', N'-adenosyl(rRNA) dimethyltransferase</fullName>
    </alternativeName>
</protein>
<dbReference type="RefSeq" id="WP_418158291.1">
    <property type="nucleotide sequence ID" value="NZ_JBBLZC010000003.1"/>
</dbReference>
<dbReference type="HAMAP" id="MF_00607">
    <property type="entry name" value="16SrRNA_methyltr_A"/>
    <property type="match status" value="1"/>
</dbReference>
<reference evidence="10 11" key="1">
    <citation type="submission" date="2024-01" db="EMBL/GenBank/DDBJ databases">
        <title>Multi-omics insights into the function and evolution of sodium benzoate biodegradation pathways in Benzoatithermus flavus gen. nov., sp. nov. from hot spring.</title>
        <authorList>
            <person name="Hu C.-J."/>
            <person name="Li W.-J."/>
        </authorList>
    </citation>
    <scope>NUCLEOTIDE SEQUENCE [LARGE SCALE GENOMIC DNA]</scope>
    <source>
        <strain evidence="10 11">SYSU G07066</strain>
    </source>
</reference>
<evidence type="ECO:0000256" key="6">
    <source>
        <dbReference type="ARBA" id="ARBA00022884"/>
    </source>
</evidence>
<organism evidence="10 11">
    <name type="scientific">Benzoatithermus flavus</name>
    <dbReference type="NCBI Taxonomy" id="3108223"/>
    <lineage>
        <taxon>Bacteria</taxon>
        <taxon>Pseudomonadati</taxon>
        <taxon>Pseudomonadota</taxon>
        <taxon>Alphaproteobacteria</taxon>
        <taxon>Geminicoccales</taxon>
        <taxon>Geminicoccaceae</taxon>
        <taxon>Benzoatithermus</taxon>
    </lineage>
</organism>
<dbReference type="EC" id="2.1.1.182" evidence="7"/>
<feature type="binding site" evidence="7 8">
    <location>
        <position position="125"/>
    </location>
    <ligand>
        <name>S-adenosyl-L-methionine</name>
        <dbReference type="ChEBI" id="CHEBI:59789"/>
    </ligand>
</feature>
<dbReference type="Proteomes" id="UP001375743">
    <property type="component" value="Unassembled WGS sequence"/>
</dbReference>
<accession>A0ABU8XPU4</accession>
<feature type="domain" description="Ribosomal RNA adenine methylase transferase N-terminal" evidence="9">
    <location>
        <begin position="37"/>
        <end position="210"/>
    </location>
</feature>
<dbReference type="InterPro" id="IPR001737">
    <property type="entry name" value="KsgA/Erm"/>
</dbReference>
<keyword evidence="4 7" id="KW-0808">Transferase</keyword>
<feature type="binding site" evidence="7 8">
    <location>
        <position position="105"/>
    </location>
    <ligand>
        <name>S-adenosyl-L-methionine</name>
        <dbReference type="ChEBI" id="CHEBI:59789"/>
    </ligand>
</feature>
<evidence type="ECO:0000256" key="2">
    <source>
        <dbReference type="ARBA" id="ARBA00022552"/>
    </source>
</evidence>
<dbReference type="Gene3D" id="1.10.8.100">
    <property type="entry name" value="Ribosomal RNA adenine dimethylase-like, domain 2"/>
    <property type="match status" value="1"/>
</dbReference>
<sequence>MTDDSSAPLPKLGEQLRQRGLWADKRLGQHFLLDPGILRRIAAAAGALEGMTVLEVGPGPGGLTRALLEAGAARVVAVERDPRFVRHLRELEEHAGGRLTLVEGDALAFDPCSVADGAPIRIVANLPYNVATPLVFLWFEHLACIERMVLMFQKEVALRLVAAPGSADYGRLAVMAQLLCRVERLFDLPPAAFTPPPKVSSSVVRLTPRPDQPSPALRKALGTVTRMAFGQRRKMLRASLKALGGDPSRLLEAAGVEPTRRAEELDVATFRRLAELHLAATTPRA</sequence>
<dbReference type="InterPro" id="IPR020596">
    <property type="entry name" value="rRNA_Ade_Mease_Trfase_CS"/>
</dbReference>
<dbReference type="InterPro" id="IPR029063">
    <property type="entry name" value="SAM-dependent_MTases_sf"/>
</dbReference>
<keyword evidence="3 7" id="KW-0489">Methyltransferase</keyword>
<dbReference type="NCBIfam" id="TIGR00755">
    <property type="entry name" value="ksgA"/>
    <property type="match status" value="1"/>
</dbReference>
<evidence type="ECO:0000256" key="5">
    <source>
        <dbReference type="ARBA" id="ARBA00022691"/>
    </source>
</evidence>
<keyword evidence="2 7" id="KW-0698">rRNA processing</keyword>
<comment type="caution">
    <text evidence="10">The sequence shown here is derived from an EMBL/GenBank/DDBJ whole genome shotgun (WGS) entry which is preliminary data.</text>
</comment>
<keyword evidence="6 7" id="KW-0694">RNA-binding</keyword>
<dbReference type="EMBL" id="JBBLZC010000003">
    <property type="protein sequence ID" value="MEK0082443.1"/>
    <property type="molecule type" value="Genomic_DNA"/>
</dbReference>
<evidence type="ECO:0000256" key="3">
    <source>
        <dbReference type="ARBA" id="ARBA00022603"/>
    </source>
</evidence>
<dbReference type="PROSITE" id="PS01131">
    <property type="entry name" value="RRNA_A_DIMETH"/>
    <property type="match status" value="1"/>
</dbReference>
<comment type="catalytic activity">
    <reaction evidence="7">
        <text>adenosine(1518)/adenosine(1519) in 16S rRNA + 4 S-adenosyl-L-methionine = N(6)-dimethyladenosine(1518)/N(6)-dimethyladenosine(1519) in 16S rRNA + 4 S-adenosyl-L-homocysteine + 4 H(+)</text>
        <dbReference type="Rhea" id="RHEA:19609"/>
        <dbReference type="Rhea" id="RHEA-COMP:10232"/>
        <dbReference type="Rhea" id="RHEA-COMP:10233"/>
        <dbReference type="ChEBI" id="CHEBI:15378"/>
        <dbReference type="ChEBI" id="CHEBI:57856"/>
        <dbReference type="ChEBI" id="CHEBI:59789"/>
        <dbReference type="ChEBI" id="CHEBI:74411"/>
        <dbReference type="ChEBI" id="CHEBI:74493"/>
        <dbReference type="EC" id="2.1.1.182"/>
    </reaction>
</comment>
<keyword evidence="1 7" id="KW-0963">Cytoplasm</keyword>
<keyword evidence="5 7" id="KW-0949">S-adenosyl-L-methionine</keyword>
<feature type="binding site" evidence="7 8">
    <location>
        <position position="32"/>
    </location>
    <ligand>
        <name>S-adenosyl-L-methionine</name>
        <dbReference type="ChEBI" id="CHEBI:59789"/>
    </ligand>
</feature>
<evidence type="ECO:0000313" key="11">
    <source>
        <dbReference type="Proteomes" id="UP001375743"/>
    </source>
</evidence>
<dbReference type="Gene3D" id="3.40.50.150">
    <property type="entry name" value="Vaccinia Virus protein VP39"/>
    <property type="match status" value="1"/>
</dbReference>
<name>A0ABU8XPU4_9PROT</name>
<evidence type="ECO:0000259" key="9">
    <source>
        <dbReference type="SMART" id="SM00650"/>
    </source>
</evidence>
<comment type="function">
    <text evidence="7">Specifically dimethylates two adjacent adenosines (A1518 and A1519) in the loop of a conserved hairpin near the 3'-end of 16S rRNA in the 30S particle. May play a critical role in biogenesis of 30S subunits.</text>
</comment>
<dbReference type="SMART" id="SM00650">
    <property type="entry name" value="rADc"/>
    <property type="match status" value="1"/>
</dbReference>
<evidence type="ECO:0000256" key="7">
    <source>
        <dbReference type="HAMAP-Rule" id="MF_00607"/>
    </source>
</evidence>
<feature type="binding site" evidence="7 8">
    <location>
        <position position="79"/>
    </location>
    <ligand>
        <name>S-adenosyl-L-methionine</name>
        <dbReference type="ChEBI" id="CHEBI:59789"/>
    </ligand>
</feature>
<feature type="binding site" evidence="7 8">
    <location>
        <position position="57"/>
    </location>
    <ligand>
        <name>S-adenosyl-L-methionine</name>
        <dbReference type="ChEBI" id="CHEBI:59789"/>
    </ligand>
</feature>
<gene>
    <name evidence="7 10" type="primary">rsmA</name>
    <name evidence="7" type="synonym">ksgA</name>
    <name evidence="10" type="ORF">U1T56_04725</name>
</gene>
<proteinExistence type="inferred from homology"/>
<dbReference type="CDD" id="cd02440">
    <property type="entry name" value="AdoMet_MTases"/>
    <property type="match status" value="1"/>
</dbReference>
<comment type="similarity">
    <text evidence="7">Belongs to the class I-like SAM-binding methyltransferase superfamily. rRNA adenine N(6)-methyltransferase family. RsmA subfamily.</text>
</comment>
<dbReference type="SUPFAM" id="SSF53335">
    <property type="entry name" value="S-adenosyl-L-methionine-dependent methyltransferases"/>
    <property type="match status" value="1"/>
</dbReference>